<dbReference type="InterPro" id="IPR051218">
    <property type="entry name" value="Sec_MonoDiacylglyc_Lipase"/>
</dbReference>
<evidence type="ECO:0000313" key="3">
    <source>
        <dbReference type="Proteomes" id="UP000653674"/>
    </source>
</evidence>
<protein>
    <recommendedName>
        <fullName evidence="1">Fungal lipase-type domain-containing protein</fullName>
    </recommendedName>
</protein>
<dbReference type="Proteomes" id="UP000653674">
    <property type="component" value="Unassembled WGS sequence"/>
</dbReference>
<sequence length="349" mass="38304">MKTQDSVAPEFRYLRPMKRPESVTFPVYKKLEDILAQATEHPDSVVAHALATCAGYSYSDAPTLAMIMARLGLETNHCRQISQVVDAMFISSHAFLVQSKDGRVVILCYRGTQPLNFINWLTDADVNPEKVPIPFADPPVAFGIHGGFYRNVRATRHEVIHALERALDGRSVRAKGKAMPYPLEALYLTGHSLGAAMAATMAVMLRTEPAYTPIARMLRAVYTYGQPMIGDPALAKACDGDDFLRHNLIRYVYGSDVVPQLPPTVSGAFAHFGQERHCGPGATVGEVDRPTQQLGNLTGLVVAPLAFVTHQLRLFRNLPFQQSLYDHSPQHYVTALTPAGVSSEYGDPG</sequence>
<keyword evidence="3" id="KW-1185">Reference proteome</keyword>
<gene>
    <name evidence="2" type="ORF">Pfl04_51250</name>
</gene>
<proteinExistence type="predicted"/>
<reference evidence="2" key="1">
    <citation type="submission" date="2021-01" db="EMBL/GenBank/DDBJ databases">
        <title>Whole genome shotgun sequence of Planosporangium flavigriseum NBRC 105377.</title>
        <authorList>
            <person name="Komaki H."/>
            <person name="Tamura T."/>
        </authorList>
    </citation>
    <scope>NUCLEOTIDE SEQUENCE</scope>
    <source>
        <strain evidence="2">NBRC 105377</strain>
    </source>
</reference>
<dbReference type="EMBL" id="BONU01000074">
    <property type="protein sequence ID" value="GIG76721.1"/>
    <property type="molecule type" value="Genomic_DNA"/>
</dbReference>
<dbReference type="InterPro" id="IPR002921">
    <property type="entry name" value="Fungal_lipase-type"/>
</dbReference>
<evidence type="ECO:0000259" key="1">
    <source>
        <dbReference type="Pfam" id="PF01764"/>
    </source>
</evidence>
<dbReference type="InterPro" id="IPR029058">
    <property type="entry name" value="AB_hydrolase_fold"/>
</dbReference>
<dbReference type="Pfam" id="PF01764">
    <property type="entry name" value="Lipase_3"/>
    <property type="match status" value="1"/>
</dbReference>
<evidence type="ECO:0000313" key="2">
    <source>
        <dbReference type="EMBL" id="GIG76721.1"/>
    </source>
</evidence>
<feature type="domain" description="Fungal lipase-type" evidence="1">
    <location>
        <begin position="107"/>
        <end position="264"/>
    </location>
</feature>
<dbReference type="SUPFAM" id="SSF53474">
    <property type="entry name" value="alpha/beta-Hydrolases"/>
    <property type="match status" value="1"/>
</dbReference>
<accession>A0A8J3PR34</accession>
<dbReference type="RefSeq" id="WP_168079152.1">
    <property type="nucleotide sequence ID" value="NZ_BAAAQJ010000020.1"/>
</dbReference>
<dbReference type="CDD" id="cd00519">
    <property type="entry name" value="Lipase_3"/>
    <property type="match status" value="1"/>
</dbReference>
<dbReference type="PANTHER" id="PTHR45856">
    <property type="entry name" value="ALPHA/BETA-HYDROLASES SUPERFAMILY PROTEIN"/>
    <property type="match status" value="1"/>
</dbReference>
<dbReference type="Gene3D" id="3.40.50.1820">
    <property type="entry name" value="alpha/beta hydrolase"/>
    <property type="match status" value="1"/>
</dbReference>
<name>A0A8J3PR34_9ACTN</name>
<dbReference type="AlphaFoldDB" id="A0A8J3PR34"/>
<dbReference type="PANTHER" id="PTHR45856:SF24">
    <property type="entry name" value="FUNGAL LIPASE-LIKE DOMAIN-CONTAINING PROTEIN"/>
    <property type="match status" value="1"/>
</dbReference>
<dbReference type="GO" id="GO:0006629">
    <property type="term" value="P:lipid metabolic process"/>
    <property type="evidence" value="ECO:0007669"/>
    <property type="project" value="InterPro"/>
</dbReference>
<comment type="caution">
    <text evidence="2">The sequence shown here is derived from an EMBL/GenBank/DDBJ whole genome shotgun (WGS) entry which is preliminary data.</text>
</comment>
<organism evidence="2 3">
    <name type="scientific">Planosporangium flavigriseum</name>
    <dbReference type="NCBI Taxonomy" id="373681"/>
    <lineage>
        <taxon>Bacteria</taxon>
        <taxon>Bacillati</taxon>
        <taxon>Actinomycetota</taxon>
        <taxon>Actinomycetes</taxon>
        <taxon>Micromonosporales</taxon>
        <taxon>Micromonosporaceae</taxon>
        <taxon>Planosporangium</taxon>
    </lineage>
</organism>